<dbReference type="AlphaFoldDB" id="A0A915B947"/>
<dbReference type="WBParaSite" id="PgR031_g023_t02">
    <property type="protein sequence ID" value="PgR031_g023_t02"/>
    <property type="gene ID" value="PgR031_g023"/>
</dbReference>
<sequence length="86" mass="9731">MAWRCQILQLSSLFSKTASEVMTNYSPKGVQTCKCIDVAAALCIFGIRIAFENNGCSKATLKKQKKKLYNAMRVVAFSLEYPYYFV</sequence>
<evidence type="ECO:0000313" key="2">
    <source>
        <dbReference type="Proteomes" id="UP000887569"/>
    </source>
</evidence>
<keyword evidence="1" id="KW-0732">Signal</keyword>
<accession>A0A915B947</accession>
<keyword evidence="2" id="KW-1185">Reference proteome</keyword>
<feature type="signal peptide" evidence="1">
    <location>
        <begin position="1"/>
        <end position="19"/>
    </location>
</feature>
<proteinExistence type="predicted"/>
<protein>
    <submittedName>
        <fullName evidence="3">Uncharacterized protein</fullName>
    </submittedName>
</protein>
<name>A0A915B947_PARUN</name>
<feature type="chain" id="PRO_5037066890" evidence="1">
    <location>
        <begin position="20"/>
        <end position="86"/>
    </location>
</feature>
<reference evidence="3" key="1">
    <citation type="submission" date="2022-11" db="UniProtKB">
        <authorList>
            <consortium name="WormBaseParasite"/>
        </authorList>
    </citation>
    <scope>IDENTIFICATION</scope>
</reference>
<dbReference type="Proteomes" id="UP000887569">
    <property type="component" value="Unplaced"/>
</dbReference>
<evidence type="ECO:0000256" key="1">
    <source>
        <dbReference type="SAM" id="SignalP"/>
    </source>
</evidence>
<organism evidence="2 3">
    <name type="scientific">Parascaris univalens</name>
    <name type="common">Nematode worm</name>
    <dbReference type="NCBI Taxonomy" id="6257"/>
    <lineage>
        <taxon>Eukaryota</taxon>
        <taxon>Metazoa</taxon>
        <taxon>Ecdysozoa</taxon>
        <taxon>Nematoda</taxon>
        <taxon>Chromadorea</taxon>
        <taxon>Rhabditida</taxon>
        <taxon>Spirurina</taxon>
        <taxon>Ascaridomorpha</taxon>
        <taxon>Ascaridoidea</taxon>
        <taxon>Ascarididae</taxon>
        <taxon>Parascaris</taxon>
    </lineage>
</organism>
<evidence type="ECO:0000313" key="3">
    <source>
        <dbReference type="WBParaSite" id="PgR031_g023_t02"/>
    </source>
</evidence>